<dbReference type="GO" id="GO:0034992">
    <property type="term" value="C:microtubule organizing center attachment site"/>
    <property type="evidence" value="ECO:0007669"/>
    <property type="project" value="TreeGrafter"/>
</dbReference>
<dbReference type="GO" id="GO:0044732">
    <property type="term" value="C:mitotic spindle pole body"/>
    <property type="evidence" value="ECO:0007669"/>
    <property type="project" value="TreeGrafter"/>
</dbReference>
<keyword evidence="10" id="KW-1185">Reference proteome</keyword>
<dbReference type="InterPro" id="IPR042321">
    <property type="entry name" value="Ima1"/>
</dbReference>
<proteinExistence type="predicted"/>
<feature type="region of interest" description="Disordered" evidence="6">
    <location>
        <begin position="674"/>
        <end position="739"/>
    </location>
</feature>
<evidence type="ECO:0000256" key="4">
    <source>
        <dbReference type="ARBA" id="ARBA00023136"/>
    </source>
</evidence>
<feature type="region of interest" description="Disordered" evidence="6">
    <location>
        <begin position="378"/>
        <end position="404"/>
    </location>
</feature>
<dbReference type="PANTHER" id="PTHR28538:SF1">
    <property type="entry name" value="INTEGRAL INNER NUCLEAR MEMBRANE PROTEIN IMA1"/>
    <property type="match status" value="1"/>
</dbReference>
<sequence>MALFFPKKLTCFYCGCRSPHPTNDFVCKWHCKHCDAVNYLDENGEITDPPASETNPDAYGPGASSPPFETVDFKASGLFCSECVRNQHLFTTMLGSYFPSPDDPTYSSYEQGYPEFRRRLEERYPQVCAKCEPRVKERIRQTGYEAKSDHLRRMMERSKAGRAASHARKRNWRSWLVFLGAIAYWGSVAGQLSWDLMGALGVAEPLQDPDESFISPSLLSCASHALQTRQVSSSCSTDLAPLAGLSLLAGLLSLWWNPKLRLKIERRGGRLVGLGDYYKVQLIVMVARCVFWAVLKDPSSSNLQESLPPTLHLFMMLFITLSAVISGHLVKYETRPLVSWSEHTPATTPSRKNDSSGSPSDAGRRIFAVHDGEKQITPRFPLEKLAAPRREPEPTPAIPAPREEVDDMDWTPSVQHEIRPNVSIYQKNERSVLDGPLPFYGSLPAAPQPPSWRLRNHQPQKPIERVVEPNPFHRTPTQPPSSWEQKHDLDELVFAPPKFFPPADYVASTGLESLFDKAFTIRSPEDEAGGNWRQERPQHAPYRPTDVQGYLLFQYLRLGLLLTSIAAWLLSQKDYIAVSGNYIEVISLGCASLIAGFGLLEVLKQPMVQWNGVEILVFIAELVAVVHLGYNLPRVSYEREYFDRYGKLLLIFMAVQEALGLVFFYQSASANATSEAHPPTETKTPPGDTFGNRARAKSHSLSESQLSPPSLSFSSTAPASSFSTQPPEPQYQLGLSSSTRGFSNDHSFSLKNLKDVDSDASDGFGNDSDTETTMTTATTATNNTVQNIRYGRNFSSKDALFSPNRTELGPGIRGLSLEDKPARMTRSQTQKLRGTETRRNPVRRNK</sequence>
<feature type="region of interest" description="Disordered" evidence="6">
    <location>
        <begin position="341"/>
        <end position="364"/>
    </location>
</feature>
<dbReference type="OrthoDB" id="5966927at2759"/>
<feature type="transmembrane region" description="Helical" evidence="7">
    <location>
        <begin position="175"/>
        <end position="194"/>
    </location>
</feature>
<keyword evidence="3 7" id="KW-1133">Transmembrane helix</keyword>
<evidence type="ECO:0000256" key="3">
    <source>
        <dbReference type="ARBA" id="ARBA00022989"/>
    </source>
</evidence>
<dbReference type="Pfam" id="PF09779">
    <property type="entry name" value="Ima1_N"/>
    <property type="match status" value="1"/>
</dbReference>
<feature type="transmembrane region" description="Helical" evidence="7">
    <location>
        <begin position="310"/>
        <end position="330"/>
    </location>
</feature>
<feature type="transmembrane region" description="Helical" evidence="7">
    <location>
        <begin position="582"/>
        <end position="603"/>
    </location>
</feature>
<feature type="transmembrane region" description="Helical" evidence="7">
    <location>
        <begin position="277"/>
        <end position="295"/>
    </location>
</feature>
<feature type="compositionally biased region" description="Low complexity" evidence="6">
    <location>
        <begin position="701"/>
        <end position="725"/>
    </location>
</feature>
<dbReference type="GO" id="GO:0034506">
    <property type="term" value="C:chromosome, centromeric core domain"/>
    <property type="evidence" value="ECO:0007669"/>
    <property type="project" value="TreeGrafter"/>
</dbReference>
<feature type="compositionally biased region" description="Polar residues" evidence="6">
    <location>
        <begin position="341"/>
        <end position="359"/>
    </location>
</feature>
<feature type="transmembrane region" description="Helical" evidence="7">
    <location>
        <begin position="645"/>
        <end position="665"/>
    </location>
</feature>
<dbReference type="InterPro" id="IPR018617">
    <property type="entry name" value="Ima1_N"/>
</dbReference>
<gene>
    <name evidence="9" type="ORF">PHISCL_03959</name>
</gene>
<dbReference type="GO" id="GO:0071765">
    <property type="term" value="P:nuclear inner membrane organization"/>
    <property type="evidence" value="ECO:0007669"/>
    <property type="project" value="InterPro"/>
</dbReference>
<evidence type="ECO:0000313" key="10">
    <source>
        <dbReference type="Proteomes" id="UP000266188"/>
    </source>
</evidence>
<dbReference type="STRING" id="2070753.A0A3A2ZN62"/>
<feature type="transmembrane region" description="Helical" evidence="7">
    <location>
        <begin position="239"/>
        <end position="256"/>
    </location>
</feature>
<dbReference type="Proteomes" id="UP000266188">
    <property type="component" value="Unassembled WGS sequence"/>
</dbReference>
<evidence type="ECO:0000256" key="5">
    <source>
        <dbReference type="ARBA" id="ARBA00023242"/>
    </source>
</evidence>
<protein>
    <recommendedName>
        <fullName evidence="8">Ima1 N-terminal domain-containing protein</fullName>
    </recommendedName>
</protein>
<evidence type="ECO:0000256" key="7">
    <source>
        <dbReference type="SAM" id="Phobius"/>
    </source>
</evidence>
<feature type="domain" description="Ima1 N-terminal" evidence="8">
    <location>
        <begin position="9"/>
        <end position="135"/>
    </location>
</feature>
<evidence type="ECO:0000256" key="1">
    <source>
        <dbReference type="ARBA" id="ARBA00004473"/>
    </source>
</evidence>
<accession>A0A3A2ZN62</accession>
<organism evidence="9 10">
    <name type="scientific">Aspergillus sclerotialis</name>
    <dbReference type="NCBI Taxonomy" id="2070753"/>
    <lineage>
        <taxon>Eukaryota</taxon>
        <taxon>Fungi</taxon>
        <taxon>Dikarya</taxon>
        <taxon>Ascomycota</taxon>
        <taxon>Pezizomycotina</taxon>
        <taxon>Eurotiomycetes</taxon>
        <taxon>Eurotiomycetidae</taxon>
        <taxon>Eurotiales</taxon>
        <taxon>Aspergillaceae</taxon>
        <taxon>Aspergillus</taxon>
        <taxon>Aspergillus subgen. Polypaecilum</taxon>
    </lineage>
</organism>
<dbReference type="GO" id="GO:0005637">
    <property type="term" value="C:nuclear inner membrane"/>
    <property type="evidence" value="ECO:0007669"/>
    <property type="project" value="UniProtKB-SubCell"/>
</dbReference>
<comment type="subcellular location">
    <subcellularLocation>
        <location evidence="1">Nucleus inner membrane</location>
        <topology evidence="1">Multi-pass membrane protein</topology>
    </subcellularLocation>
</comment>
<feature type="region of interest" description="Disordered" evidence="6">
    <location>
        <begin position="805"/>
        <end position="846"/>
    </location>
</feature>
<feature type="transmembrane region" description="Helical" evidence="7">
    <location>
        <begin position="550"/>
        <end position="570"/>
    </location>
</feature>
<feature type="transmembrane region" description="Helical" evidence="7">
    <location>
        <begin position="615"/>
        <end position="633"/>
    </location>
</feature>
<comment type="caution">
    <text evidence="9">The sequence shown here is derived from an EMBL/GenBank/DDBJ whole genome shotgun (WGS) entry which is preliminary data.</text>
</comment>
<reference evidence="10" key="1">
    <citation type="submission" date="2017-02" db="EMBL/GenBank/DDBJ databases">
        <authorList>
            <person name="Tafer H."/>
            <person name="Lopandic K."/>
        </authorList>
    </citation>
    <scope>NUCLEOTIDE SEQUENCE [LARGE SCALE GENOMIC DNA]</scope>
    <source>
        <strain evidence="10">CBS 366.77</strain>
    </source>
</reference>
<keyword evidence="2 7" id="KW-0812">Transmembrane</keyword>
<evidence type="ECO:0000256" key="2">
    <source>
        <dbReference type="ARBA" id="ARBA00022692"/>
    </source>
</evidence>
<dbReference type="AlphaFoldDB" id="A0A3A2ZN62"/>
<evidence type="ECO:0000313" key="9">
    <source>
        <dbReference type="EMBL" id="RJE23713.1"/>
    </source>
</evidence>
<evidence type="ECO:0000256" key="6">
    <source>
        <dbReference type="SAM" id="MobiDB-lite"/>
    </source>
</evidence>
<name>A0A3A2ZN62_9EURO</name>
<keyword evidence="4 7" id="KW-0472">Membrane</keyword>
<evidence type="ECO:0000259" key="8">
    <source>
        <dbReference type="Pfam" id="PF09779"/>
    </source>
</evidence>
<keyword evidence="5" id="KW-0539">Nucleus</keyword>
<dbReference type="PANTHER" id="PTHR28538">
    <property type="entry name" value="INTEGRAL INNER NUCLEAR MEMBRANE PROTEIN IMA1"/>
    <property type="match status" value="1"/>
</dbReference>
<dbReference type="EMBL" id="MVGC01000108">
    <property type="protein sequence ID" value="RJE23713.1"/>
    <property type="molecule type" value="Genomic_DNA"/>
</dbReference>